<dbReference type="Proteomes" id="UP000050741">
    <property type="component" value="Unassembled WGS sequence"/>
</dbReference>
<feature type="compositionally biased region" description="Low complexity" evidence="1">
    <location>
        <begin position="48"/>
        <end position="62"/>
    </location>
</feature>
<evidence type="ECO:0000313" key="3">
    <source>
        <dbReference type="WBParaSite" id="GPLIN_000234100"/>
    </source>
</evidence>
<reference evidence="3" key="3">
    <citation type="submission" date="2016-06" db="UniProtKB">
        <authorList>
            <consortium name="WormBaseParasite"/>
        </authorList>
    </citation>
    <scope>IDENTIFICATION</scope>
</reference>
<dbReference type="WBParaSite" id="GPLIN_000234100">
    <property type="protein sequence ID" value="GPLIN_000234100"/>
    <property type="gene ID" value="GPLIN_000234100"/>
</dbReference>
<feature type="compositionally biased region" description="Low complexity" evidence="1">
    <location>
        <begin position="15"/>
        <end position="25"/>
    </location>
</feature>
<dbReference type="AlphaFoldDB" id="A0A183BP05"/>
<evidence type="ECO:0000313" key="2">
    <source>
        <dbReference type="Proteomes" id="UP000050741"/>
    </source>
</evidence>
<proteinExistence type="predicted"/>
<reference evidence="2" key="2">
    <citation type="submission" date="2014-05" db="EMBL/GenBank/DDBJ databases">
        <title>The genome and life-stage specific transcriptomes of Globodera pallida elucidate key aspects of plant parasitism by a cyst nematode.</title>
        <authorList>
            <person name="Cotton J.A."/>
            <person name="Lilley C.J."/>
            <person name="Jones L.M."/>
            <person name="Kikuchi T."/>
            <person name="Reid A.J."/>
            <person name="Thorpe P."/>
            <person name="Tsai I.J."/>
            <person name="Beasley H."/>
            <person name="Blok V."/>
            <person name="Cock P.J.A."/>
            <person name="Van den Akker S.E."/>
            <person name="Holroyd N."/>
            <person name="Hunt M."/>
            <person name="Mantelin S."/>
            <person name="Naghra H."/>
            <person name="Pain A."/>
            <person name="Palomares-Rius J.E."/>
            <person name="Zarowiecki M."/>
            <person name="Berriman M."/>
            <person name="Jones J.T."/>
            <person name="Urwin P.E."/>
        </authorList>
    </citation>
    <scope>NUCLEOTIDE SEQUENCE [LARGE SCALE GENOMIC DNA]</scope>
    <source>
        <strain evidence="2">Lindley</strain>
    </source>
</reference>
<keyword evidence="2" id="KW-1185">Reference proteome</keyword>
<protein>
    <submittedName>
        <fullName evidence="3">Uncharacterized protein</fullName>
    </submittedName>
</protein>
<name>A0A183BP05_GLOPA</name>
<feature type="region of interest" description="Disordered" evidence="1">
    <location>
        <begin position="1"/>
        <end position="104"/>
    </location>
</feature>
<dbReference type="InterPro" id="IPR027417">
    <property type="entry name" value="P-loop_NTPase"/>
</dbReference>
<reference evidence="2" key="1">
    <citation type="submission" date="2013-12" db="EMBL/GenBank/DDBJ databases">
        <authorList>
            <person name="Aslett M."/>
        </authorList>
    </citation>
    <scope>NUCLEOTIDE SEQUENCE [LARGE SCALE GENOMIC DNA]</scope>
    <source>
        <strain evidence="2">Lindley</strain>
    </source>
</reference>
<sequence>MDIDSPPTGTAPVAPVLMLSLESSLPPDPSGDDLPAASPPRTPDTVYSSFPPNSAPATPSSTDRTTPDFVVTLDDTPTATPPPTRDRPRVRPPSPTEPAGQQKIEVVTGVTGPAPPPIAKPFSLHSLIRSRRARLLASAPRLSSRVRICSSGRVQRLSTIGRGTGWKKKDYCDLAASFRLPCRCLLFACSPAHALHNNTFRQVIAGGEADRSHDKVNEMVLRTFFSAYQVAN</sequence>
<accession>A0A183BP05</accession>
<organism evidence="2 3">
    <name type="scientific">Globodera pallida</name>
    <name type="common">Potato cyst nematode worm</name>
    <name type="synonym">Heterodera pallida</name>
    <dbReference type="NCBI Taxonomy" id="36090"/>
    <lineage>
        <taxon>Eukaryota</taxon>
        <taxon>Metazoa</taxon>
        <taxon>Ecdysozoa</taxon>
        <taxon>Nematoda</taxon>
        <taxon>Chromadorea</taxon>
        <taxon>Rhabditida</taxon>
        <taxon>Tylenchina</taxon>
        <taxon>Tylenchomorpha</taxon>
        <taxon>Tylenchoidea</taxon>
        <taxon>Heteroderidae</taxon>
        <taxon>Heteroderinae</taxon>
        <taxon>Globodera</taxon>
    </lineage>
</organism>
<evidence type="ECO:0000256" key="1">
    <source>
        <dbReference type="SAM" id="MobiDB-lite"/>
    </source>
</evidence>
<dbReference type="Gene3D" id="3.40.50.300">
    <property type="entry name" value="P-loop containing nucleotide triphosphate hydrolases"/>
    <property type="match status" value="1"/>
</dbReference>